<dbReference type="InterPro" id="IPR036052">
    <property type="entry name" value="TrpB-like_PALP_sf"/>
</dbReference>
<dbReference type="Pfam" id="PF00291">
    <property type="entry name" value="PALP"/>
    <property type="match status" value="1"/>
</dbReference>
<evidence type="ECO:0000259" key="3">
    <source>
        <dbReference type="Pfam" id="PF00291"/>
    </source>
</evidence>
<gene>
    <name evidence="4" type="ORF">A3B93_01210</name>
</gene>
<feature type="domain" description="Tryptophan synthase beta chain-like PALP" evidence="3">
    <location>
        <begin position="64"/>
        <end position="351"/>
    </location>
</feature>
<accession>A0A1F6WHI7</accession>
<dbReference type="SUPFAM" id="SSF53686">
    <property type="entry name" value="Tryptophan synthase beta subunit-like PLP-dependent enzymes"/>
    <property type="match status" value="1"/>
</dbReference>
<dbReference type="AlphaFoldDB" id="A0A1F6WHI7"/>
<evidence type="ECO:0000256" key="1">
    <source>
        <dbReference type="ARBA" id="ARBA00001933"/>
    </source>
</evidence>
<evidence type="ECO:0000256" key="2">
    <source>
        <dbReference type="ARBA" id="ARBA00022898"/>
    </source>
</evidence>
<keyword evidence="2" id="KW-0663">Pyridoxal phosphate</keyword>
<protein>
    <recommendedName>
        <fullName evidence="3">Tryptophan synthase beta chain-like PALP domain-containing protein</fullName>
    </recommendedName>
</protein>
<dbReference type="InterPro" id="IPR001926">
    <property type="entry name" value="TrpB-like_PALP"/>
</dbReference>
<organism evidence="4 5">
    <name type="scientific">Candidatus Nomurabacteria bacterium RIFCSPHIGHO2_02_FULL_42_24</name>
    <dbReference type="NCBI Taxonomy" id="1801757"/>
    <lineage>
        <taxon>Bacteria</taxon>
        <taxon>Candidatus Nomuraibacteriota</taxon>
    </lineage>
</organism>
<evidence type="ECO:0000313" key="5">
    <source>
        <dbReference type="Proteomes" id="UP000179880"/>
    </source>
</evidence>
<comment type="cofactor">
    <cofactor evidence="1">
        <name>pyridoxal 5'-phosphate</name>
        <dbReference type="ChEBI" id="CHEBI:597326"/>
    </cofactor>
</comment>
<reference evidence="4 5" key="1">
    <citation type="journal article" date="2016" name="Nat. Commun.">
        <title>Thousands of microbial genomes shed light on interconnected biogeochemical processes in an aquifer system.</title>
        <authorList>
            <person name="Anantharaman K."/>
            <person name="Brown C.T."/>
            <person name="Hug L.A."/>
            <person name="Sharon I."/>
            <person name="Castelle C.J."/>
            <person name="Probst A.J."/>
            <person name="Thomas B.C."/>
            <person name="Singh A."/>
            <person name="Wilkins M.J."/>
            <person name="Karaoz U."/>
            <person name="Brodie E.L."/>
            <person name="Williams K.H."/>
            <person name="Hubbard S.S."/>
            <person name="Banfield J.F."/>
        </authorList>
    </citation>
    <scope>NUCLEOTIDE SEQUENCE [LARGE SCALE GENOMIC DNA]</scope>
</reference>
<evidence type="ECO:0000313" key="4">
    <source>
        <dbReference type="EMBL" id="OGI81353.1"/>
    </source>
</evidence>
<dbReference type="EMBL" id="MFUH01000032">
    <property type="protein sequence ID" value="OGI81353.1"/>
    <property type="molecule type" value="Genomic_DNA"/>
</dbReference>
<dbReference type="Proteomes" id="UP000179880">
    <property type="component" value="Unassembled WGS sequence"/>
</dbReference>
<sequence length="372" mass="41729">MAYPNLDELRLVLHKEGLLNKAIPLRTRFGEATKIKEVRDILDLQTPTVSDLSDMLGVTDSGTVLAVRMDLNSGVDNHKKSVVAGLILRGVLTRRIPNERIDTLIDGGNFNSAKALKYYVDRFGMKGMYIMSYLFPKDVTVLLESENFRIIKAPHKYDHAREREFYEFLMDRMRDREFNRNKYCLWHAKYGGAVEYPFGIEIARGITTPIDCAVACLGAGSTLEGVQIPIQDVFAENGLPIPAIFVAEHELSPLFAKNIHVESVSNSVIPSNTGNAGTYRVVSELPHLVIGPHYDEINPLLSRASIARINGVVQYSEVDWKATQVFLAERGISVGNSSAANISVAWRLASERRRVLTVIYEPWRNFYSPVKT</sequence>
<dbReference type="Gene3D" id="3.40.50.1100">
    <property type="match status" value="1"/>
</dbReference>
<name>A0A1F6WHI7_9BACT</name>
<proteinExistence type="predicted"/>
<comment type="caution">
    <text evidence="4">The sequence shown here is derived from an EMBL/GenBank/DDBJ whole genome shotgun (WGS) entry which is preliminary data.</text>
</comment>